<comment type="similarity">
    <text evidence="4">Belongs to the glycosyltransferase 8 family.</text>
</comment>
<comment type="cofactor">
    <cofactor evidence="1">
        <name>Ca(2+)</name>
        <dbReference type="ChEBI" id="CHEBI:29108"/>
    </cofactor>
</comment>
<evidence type="ECO:0000259" key="14">
    <source>
        <dbReference type="Pfam" id="PF18403"/>
    </source>
</evidence>
<evidence type="ECO:0000256" key="7">
    <source>
        <dbReference type="ARBA" id="ARBA00022824"/>
    </source>
</evidence>
<organism evidence="16 17">
    <name type="scientific">Schizosaccharomyces osmophilus</name>
    <dbReference type="NCBI Taxonomy" id="2545709"/>
    <lineage>
        <taxon>Eukaryota</taxon>
        <taxon>Fungi</taxon>
        <taxon>Dikarya</taxon>
        <taxon>Ascomycota</taxon>
        <taxon>Taphrinomycotina</taxon>
        <taxon>Schizosaccharomycetes</taxon>
        <taxon>Schizosaccharomycetales</taxon>
        <taxon>Schizosaccharomycetaceae</taxon>
        <taxon>Schizosaccharomyces</taxon>
    </lineage>
</organism>
<dbReference type="Pfam" id="PF18402">
    <property type="entry name" value="Thioredoxin_14"/>
    <property type="match status" value="1"/>
</dbReference>
<feature type="domain" description="Glucosyltransferase 24 catalytic" evidence="15">
    <location>
        <begin position="1155"/>
        <end position="1421"/>
    </location>
</feature>
<dbReference type="GO" id="GO:0005788">
    <property type="term" value="C:endoplasmic reticulum lumen"/>
    <property type="evidence" value="ECO:0007669"/>
    <property type="project" value="UniProtKB-SubCell"/>
</dbReference>
<proteinExistence type="inferred from homology"/>
<feature type="domain" description="UDP-glucose:glycoprotein glucosyltransferase thioredoxin-like" evidence="14">
    <location>
        <begin position="667"/>
        <end position="839"/>
    </location>
</feature>
<dbReference type="InterPro" id="IPR040694">
    <property type="entry name" value="UGGT_TRXL_2"/>
</dbReference>
<comment type="subcellular location">
    <subcellularLocation>
        <location evidence="2">Endoplasmic reticulum lumen</location>
    </subcellularLocation>
</comment>
<evidence type="ECO:0000256" key="8">
    <source>
        <dbReference type="ARBA" id="ARBA00023180"/>
    </source>
</evidence>
<dbReference type="Pfam" id="PF18404">
    <property type="entry name" value="Glyco_transf_24"/>
    <property type="match status" value="1"/>
</dbReference>
<keyword evidence="7" id="KW-0256">Endoplasmic reticulum</keyword>
<evidence type="ECO:0000256" key="10">
    <source>
        <dbReference type="SAM" id="SignalP"/>
    </source>
</evidence>
<keyword evidence="5" id="KW-0808">Transferase</keyword>
<comment type="pathway">
    <text evidence="3">Protein modification; protein glycosylation.</text>
</comment>
<dbReference type="Proteomes" id="UP001212411">
    <property type="component" value="Chromosome 1"/>
</dbReference>
<evidence type="ECO:0000256" key="1">
    <source>
        <dbReference type="ARBA" id="ARBA00001913"/>
    </source>
</evidence>
<dbReference type="FunFam" id="3.90.550.10:FF:000065">
    <property type="entry name" value="UDP-glucose:glycoprotein glucosyltransferase, putative"/>
    <property type="match status" value="1"/>
</dbReference>
<dbReference type="SUPFAM" id="SSF53448">
    <property type="entry name" value="Nucleotide-diphospho-sugar transferases"/>
    <property type="match status" value="1"/>
</dbReference>
<dbReference type="PANTHER" id="PTHR11226">
    <property type="entry name" value="UDP-GLUCOSE GLYCOPROTEIN:GLUCOSYLTRANSFERASE"/>
    <property type="match status" value="1"/>
</dbReference>
<evidence type="ECO:0000313" key="16">
    <source>
        <dbReference type="EMBL" id="WBW72150.1"/>
    </source>
</evidence>
<dbReference type="InterPro" id="IPR040692">
    <property type="entry name" value="UGGT_TRXL_3"/>
</dbReference>
<dbReference type="InterPro" id="IPR040497">
    <property type="entry name" value="Glyco_transf_24"/>
</dbReference>
<gene>
    <name evidence="16" type="primary">gpt1</name>
    <name evidence="16" type="ORF">SOMG_02287</name>
</gene>
<accession>A0AAE9W9M5</accession>
<name>A0AAE9W9M5_9SCHI</name>
<protein>
    <submittedName>
        <fullName evidence="16">UDP-glucose-glycoprotein glucosyltransferase Gpt1</fullName>
    </submittedName>
</protein>
<dbReference type="InterPro" id="IPR029044">
    <property type="entry name" value="Nucleotide-diphossugar_trans"/>
</dbReference>
<dbReference type="Pfam" id="PF18403">
    <property type="entry name" value="Thioredoxin_15"/>
    <property type="match status" value="1"/>
</dbReference>
<keyword evidence="17" id="KW-1185">Reference proteome</keyword>
<dbReference type="GO" id="GO:0036503">
    <property type="term" value="P:ERAD pathway"/>
    <property type="evidence" value="ECO:0007669"/>
    <property type="project" value="TreeGrafter"/>
</dbReference>
<dbReference type="InterPro" id="IPR040525">
    <property type="entry name" value="UGGT_TRXL_4"/>
</dbReference>
<feature type="domain" description="UGGT thioredoxin-like" evidence="11">
    <location>
        <begin position="33"/>
        <end position="208"/>
    </location>
</feature>
<dbReference type="KEGG" id="som:SOMG_02287"/>
<feature type="signal peptide" evidence="10">
    <location>
        <begin position="1"/>
        <end position="18"/>
    </location>
</feature>
<evidence type="ECO:0000259" key="11">
    <source>
        <dbReference type="Pfam" id="PF18400"/>
    </source>
</evidence>
<dbReference type="CDD" id="cd06432">
    <property type="entry name" value="GT8_HUGT1_C_like"/>
    <property type="match status" value="1"/>
</dbReference>
<evidence type="ECO:0000259" key="15">
    <source>
        <dbReference type="Pfam" id="PF18404"/>
    </source>
</evidence>
<feature type="compositionally biased region" description="Polar residues" evidence="9">
    <location>
        <begin position="1433"/>
        <end position="1442"/>
    </location>
</feature>
<dbReference type="Pfam" id="PF18400">
    <property type="entry name" value="Thioredoxin_12"/>
    <property type="match status" value="1"/>
</dbReference>
<evidence type="ECO:0000256" key="6">
    <source>
        <dbReference type="ARBA" id="ARBA00022729"/>
    </source>
</evidence>
<reference evidence="16 17" key="1">
    <citation type="journal article" date="2023" name="G3 (Bethesda)">
        <title>A high-quality reference genome for the fission yeast Schizosaccharomyces osmophilus.</title>
        <authorList>
            <person name="Jia G.S."/>
            <person name="Zhang W.C."/>
            <person name="Liang Y."/>
            <person name="Liu X.H."/>
            <person name="Rhind N."/>
            <person name="Pidoux A."/>
            <person name="Brysch-Herzberg M."/>
            <person name="Du L.L."/>
        </authorList>
    </citation>
    <scope>NUCLEOTIDE SEQUENCE [LARGE SCALE GENOMIC DNA]</scope>
    <source>
        <strain evidence="16 17">CBS 15793</strain>
    </source>
</reference>
<evidence type="ECO:0000256" key="9">
    <source>
        <dbReference type="SAM" id="MobiDB-lite"/>
    </source>
</evidence>
<evidence type="ECO:0000256" key="3">
    <source>
        <dbReference type="ARBA" id="ARBA00004922"/>
    </source>
</evidence>
<dbReference type="GeneID" id="80875768"/>
<evidence type="ECO:0000256" key="5">
    <source>
        <dbReference type="ARBA" id="ARBA00022679"/>
    </source>
</evidence>
<dbReference type="EMBL" id="CP115611">
    <property type="protein sequence ID" value="WBW72150.1"/>
    <property type="molecule type" value="Genomic_DNA"/>
</dbReference>
<evidence type="ECO:0000313" key="17">
    <source>
        <dbReference type="Proteomes" id="UP001212411"/>
    </source>
</evidence>
<dbReference type="Gene3D" id="3.90.550.10">
    <property type="entry name" value="Spore Coat Polysaccharide Biosynthesis Protein SpsA, Chain A"/>
    <property type="match status" value="1"/>
</dbReference>
<dbReference type="GO" id="GO:0051082">
    <property type="term" value="F:unfolded protein binding"/>
    <property type="evidence" value="ECO:0007669"/>
    <property type="project" value="TreeGrafter"/>
</dbReference>
<feature type="chain" id="PRO_5042230740" evidence="10">
    <location>
        <begin position="19"/>
        <end position="1452"/>
    </location>
</feature>
<evidence type="ECO:0000259" key="12">
    <source>
        <dbReference type="Pfam" id="PF18401"/>
    </source>
</evidence>
<evidence type="ECO:0000259" key="13">
    <source>
        <dbReference type="Pfam" id="PF18402"/>
    </source>
</evidence>
<feature type="region of interest" description="Disordered" evidence="9">
    <location>
        <begin position="1433"/>
        <end position="1452"/>
    </location>
</feature>
<dbReference type="GO" id="GO:0018279">
    <property type="term" value="P:protein N-linked glycosylation via asparagine"/>
    <property type="evidence" value="ECO:0007669"/>
    <property type="project" value="TreeGrafter"/>
</dbReference>
<evidence type="ECO:0000256" key="4">
    <source>
        <dbReference type="ARBA" id="ARBA00006351"/>
    </source>
</evidence>
<dbReference type="RefSeq" id="XP_056036393.1">
    <property type="nucleotide sequence ID" value="XM_056181079.1"/>
</dbReference>
<dbReference type="Pfam" id="PF06427">
    <property type="entry name" value="UDP-g_GGTase"/>
    <property type="match status" value="1"/>
</dbReference>
<sequence length="1452" mass="166049">MKWNKWLAFVPFLSLCFAAKPIDVKVSTAFSKPSFVALLAESLHEENRDSFLWFLNNLPSIRTDDLSTDEQLYNHTVDSLKTDNILSQEELTTFSYSVALSSGAPKLAAFSSVVSSHPENCNTFLVLNDQTNLCFSDLPKNFSLFSEDYQPTPLDYIVLGDYSSEALPVAVIVTDFGVEFDKFHRLYLSLAKRKECNYILRYAPPQDADFKKLYVSSFGAHASLKSTDYLVMDDREIPMSSSKDNINRIGESKKKSEVLFDLESDELEIVTQDQIAGLDMLASEAIIRSKNPLRTFKLLAQDFPMYAQHLASKVSISEDLIEDVNNLQSLAIPEGQNAIWLNGIPIDLQETDAFTILSWLRKERHILSGFQKLGIEPSKASKVLSSEQFDVSEAEFKFVRFHCQDDLEDNKAIFWMNEVETDTRYSKWPKSIMQLLTPIYPGQLHLLRRQLHTVIYPIFPSSSSSISLLSELIQFSRRPSPVQTGLVCVAPEGDEFGKTVCRAFHYVAKTSSKPNALKFLFKCLASDPSAGAWALVEEHMPLEDYDEETFSKIKTSLNSNIYDTILLKSFQWSSRLGLDPESQDVIVNGRIIAHDEHYDSNMYGIFIEDIPEIQLAVAREMVSEEENLLDYLLKSAPHTRNPLIYPSSKSKIKQVDMLSLLDGTGYTHSDLLTIGDRKAKYSIWLVTDFASQEGLEISAILAEALSKFESSNLVLIQSDFEDELPTLITQLSSYSHPTNENLLKLLKNSTNKQHAKTTNKVKSKLAKYSEASKAIVANINQPSHSALILNGRLITSVSVDKLGVEDFEMLLSQEKSNYMGKLDNALDNASQLQKKGILPFVSSYLKKLEFDYVHGSVPGREKAMFPRDNFHSQLPTSSLTIGTDNFDSCTYHFVAILDPLSKASQKWSAILESISHLDGVGVRIYLNPSKGLSDFPLSRFYRYSIEHEPVFDSEGHIKDSSIEFDKLPAETLLTMDIESRDTWVVMQDEVDIDLYNIKLEHTSPKVHDEPISAVYELKNILIQGFSQEENVKTPPRGMQLALETLQHEHSTDTIVLANLGYFQLKANPGIWNLKPLSGRSSQFYTITTLDKLNPSEEKQVVLNSFEGVTLYPVMRRNPGFESSDILDEDMSPQRFFDKMKKKINLFTNRNREPTINIFSVASGHLYERFMYIMTKSVMQHTNKKVKFWFIENFLSPSFKHSIPVLASEYGFEYEYVTYNWPEWLRNQDEKQREIWGYKILFLDVLFPLDLHKVIFVDADQIVRADLQELMDMDLQGAPYAYTPMCDSREEMEGFRFWKQGYWEKFLRGLKYHISALYVVDLDRFRKMSAGDLLRRQYQLLSADPNSLSNLDQDLPNNLQHLIPIHSLPQEWLWCETWCSDQSLKKAKTIDLCQNPLTKEKKLDRARRQVSEWTTYDNEISALLRNAEEKSLHLTFTPSVQDSQENKEDTDEL</sequence>
<dbReference type="InterPro" id="IPR040693">
    <property type="entry name" value="UGGT_TRXL_1"/>
</dbReference>
<dbReference type="GO" id="GO:0003980">
    <property type="term" value="F:UDP-glucose:glycoprotein glucosyltransferase activity"/>
    <property type="evidence" value="ECO:0007669"/>
    <property type="project" value="InterPro"/>
</dbReference>
<keyword evidence="8" id="KW-0325">Glycoprotein</keyword>
<dbReference type="PANTHER" id="PTHR11226:SF0">
    <property type="entry name" value="UDP-GLUCOSE:GLYCOPROTEIN GLUCOSYLTRANSFERASE"/>
    <property type="match status" value="1"/>
</dbReference>
<dbReference type="InterPro" id="IPR009448">
    <property type="entry name" value="UDP-g_GGtrans"/>
</dbReference>
<feature type="domain" description="UGGT thioredoxin-like" evidence="12">
    <location>
        <begin position="265"/>
        <end position="394"/>
    </location>
</feature>
<keyword evidence="6 10" id="KW-0732">Signal</keyword>
<feature type="domain" description="UGGT thioredoxin-like" evidence="13">
    <location>
        <begin position="401"/>
        <end position="644"/>
    </location>
</feature>
<dbReference type="Pfam" id="PF18401">
    <property type="entry name" value="Thioredoxin_13"/>
    <property type="match status" value="1"/>
</dbReference>
<evidence type="ECO:0000256" key="2">
    <source>
        <dbReference type="ARBA" id="ARBA00004319"/>
    </source>
</evidence>